<organism evidence="2 3">
    <name type="scientific">Aspergillus ellipticus CBS 707.79</name>
    <dbReference type="NCBI Taxonomy" id="1448320"/>
    <lineage>
        <taxon>Eukaryota</taxon>
        <taxon>Fungi</taxon>
        <taxon>Dikarya</taxon>
        <taxon>Ascomycota</taxon>
        <taxon>Pezizomycotina</taxon>
        <taxon>Eurotiomycetes</taxon>
        <taxon>Eurotiomycetidae</taxon>
        <taxon>Eurotiales</taxon>
        <taxon>Aspergillaceae</taxon>
        <taxon>Aspergillus</taxon>
        <taxon>Aspergillus subgen. Circumdati</taxon>
    </lineage>
</organism>
<reference evidence="2 3" key="1">
    <citation type="submission" date="2018-02" db="EMBL/GenBank/DDBJ databases">
        <title>The genomes of Aspergillus section Nigri reveals drivers in fungal speciation.</title>
        <authorList>
            <consortium name="DOE Joint Genome Institute"/>
            <person name="Vesth T.C."/>
            <person name="Nybo J."/>
            <person name="Theobald S."/>
            <person name="Brandl J."/>
            <person name="Frisvad J.C."/>
            <person name="Nielsen K.F."/>
            <person name="Lyhne E.K."/>
            <person name="Kogle M.E."/>
            <person name="Kuo A."/>
            <person name="Riley R."/>
            <person name="Clum A."/>
            <person name="Nolan M."/>
            <person name="Lipzen A."/>
            <person name="Salamov A."/>
            <person name="Henrissat B."/>
            <person name="Wiebenga A."/>
            <person name="De vries R.P."/>
            <person name="Grigoriev I.V."/>
            <person name="Mortensen U.H."/>
            <person name="Andersen M.R."/>
            <person name="Baker S.E."/>
        </authorList>
    </citation>
    <scope>NUCLEOTIDE SEQUENCE [LARGE SCALE GENOMIC DNA]</scope>
    <source>
        <strain evidence="2 3">CBS 707.79</strain>
    </source>
</reference>
<evidence type="ECO:0000256" key="1">
    <source>
        <dbReference type="SAM" id="MobiDB-lite"/>
    </source>
</evidence>
<feature type="region of interest" description="Disordered" evidence="1">
    <location>
        <begin position="1"/>
        <end position="42"/>
    </location>
</feature>
<feature type="compositionally biased region" description="Basic residues" evidence="1">
    <location>
        <begin position="67"/>
        <end position="76"/>
    </location>
</feature>
<dbReference type="VEuPathDB" id="FungiDB:BO71DRAFT_403248"/>
<gene>
    <name evidence="2" type="ORF">BO71DRAFT_403248</name>
</gene>
<dbReference type="Proteomes" id="UP000247810">
    <property type="component" value="Unassembled WGS sequence"/>
</dbReference>
<name>A0A319CX90_9EURO</name>
<accession>A0A319CX90</accession>
<keyword evidence="3" id="KW-1185">Reference proteome</keyword>
<sequence length="133" mass="14373">MTTAVLRRPQRHGAPPPPLDQDQGRWPRQQLPPAGPALRGGVAARSGGRLWLRHRRLRGVAHDARPRPRGLLRRGRPAAARAIPDPQCVVPPDRGARLGHAARHPGLANDGSRRFRPGRSAVPDRGGAVTTTP</sequence>
<evidence type="ECO:0000313" key="2">
    <source>
        <dbReference type="EMBL" id="PYH89191.1"/>
    </source>
</evidence>
<feature type="non-terminal residue" evidence="2">
    <location>
        <position position="133"/>
    </location>
</feature>
<dbReference type="EMBL" id="KZ826043">
    <property type="protein sequence ID" value="PYH89191.1"/>
    <property type="molecule type" value="Genomic_DNA"/>
</dbReference>
<protein>
    <submittedName>
        <fullName evidence="2">Uncharacterized protein</fullName>
    </submittedName>
</protein>
<proteinExistence type="predicted"/>
<dbReference type="AlphaFoldDB" id="A0A319CX90"/>
<feature type="region of interest" description="Disordered" evidence="1">
    <location>
        <begin position="61"/>
        <end position="133"/>
    </location>
</feature>
<evidence type="ECO:0000313" key="3">
    <source>
        <dbReference type="Proteomes" id="UP000247810"/>
    </source>
</evidence>